<evidence type="ECO:0000256" key="2">
    <source>
        <dbReference type="ARBA" id="ARBA00022729"/>
    </source>
</evidence>
<dbReference type="GO" id="GO:0030973">
    <property type="term" value="F:molybdate ion binding"/>
    <property type="evidence" value="ECO:0007669"/>
    <property type="project" value="InterPro"/>
</dbReference>
<name>A0A1W1E8I0_9ZZZZ</name>
<keyword evidence="1" id="KW-0479">Metal-binding</keyword>
<evidence type="ECO:0000256" key="1">
    <source>
        <dbReference type="ARBA" id="ARBA00022723"/>
    </source>
</evidence>
<dbReference type="AlphaFoldDB" id="A0A1W1E8I0"/>
<dbReference type="PIRSF" id="PIRSF004846">
    <property type="entry name" value="ModA"/>
    <property type="match status" value="1"/>
</dbReference>
<organism evidence="3">
    <name type="scientific">hydrothermal vent metagenome</name>
    <dbReference type="NCBI Taxonomy" id="652676"/>
    <lineage>
        <taxon>unclassified sequences</taxon>
        <taxon>metagenomes</taxon>
        <taxon>ecological metagenomes</taxon>
    </lineage>
</organism>
<protein>
    <submittedName>
        <fullName evidence="3">Molybdenum ABC transporter, periplasmic molybdenum-binding protein ModA (TC 3.A.1.8.1)</fullName>
    </submittedName>
</protein>
<dbReference type="GO" id="GO:0046872">
    <property type="term" value="F:metal ion binding"/>
    <property type="evidence" value="ECO:0007669"/>
    <property type="project" value="UniProtKB-KW"/>
</dbReference>
<dbReference type="InterPro" id="IPR050682">
    <property type="entry name" value="ModA/WtpA"/>
</dbReference>
<evidence type="ECO:0000313" key="3">
    <source>
        <dbReference type="EMBL" id="SFV90167.1"/>
    </source>
</evidence>
<sequence length="254" mass="28383">MLNRIFWGILLILSSMQAGKITIFAASDLKFALDMIKADFLKTHPNDTVRMIYGSSGKGKVQVANGAPYDLYFSANMDYVEQLYRNGDIVTKPKLYAIGRLVIWSMHDAFDASKGFDNLTAPWVEKIAIANPSHAPYGEKAKQALESKHLYPVLKPKIVLGENISQTANFIKVKAADVGIIALSLVLAPAVSKSRHAAYYLIDDSLHQPLRQGYGITKYGVSNPLARAFYDFFQTNKAQQIMKRYGFSVPKRER</sequence>
<dbReference type="EMBL" id="FPIB01000010">
    <property type="protein sequence ID" value="SFV90167.1"/>
    <property type="molecule type" value="Genomic_DNA"/>
</dbReference>
<accession>A0A1W1E8I0</accession>
<dbReference type="Gene3D" id="3.40.190.10">
    <property type="entry name" value="Periplasmic binding protein-like II"/>
    <property type="match status" value="2"/>
</dbReference>
<dbReference type="InterPro" id="IPR044084">
    <property type="entry name" value="AvModA-like_subst-bd"/>
</dbReference>
<dbReference type="SUPFAM" id="SSF53850">
    <property type="entry name" value="Periplasmic binding protein-like II"/>
    <property type="match status" value="1"/>
</dbReference>
<dbReference type="NCBIfam" id="TIGR01256">
    <property type="entry name" value="modA"/>
    <property type="match status" value="1"/>
</dbReference>
<gene>
    <name evidence="3" type="ORF">MNB_SV-4-1283</name>
</gene>
<dbReference type="InterPro" id="IPR005950">
    <property type="entry name" value="ModA"/>
</dbReference>
<dbReference type="GO" id="GO:0015689">
    <property type="term" value="P:molybdate ion transport"/>
    <property type="evidence" value="ECO:0007669"/>
    <property type="project" value="InterPro"/>
</dbReference>
<dbReference type="PANTHER" id="PTHR30632">
    <property type="entry name" value="MOLYBDATE-BINDING PERIPLASMIC PROTEIN"/>
    <property type="match status" value="1"/>
</dbReference>
<dbReference type="PANTHER" id="PTHR30632:SF14">
    <property type="entry name" value="TUNGSTATE_MOLYBDATE_CHROMATE-BINDING PROTEIN MODA"/>
    <property type="match status" value="1"/>
</dbReference>
<proteinExistence type="predicted"/>
<reference evidence="3" key="1">
    <citation type="submission" date="2016-10" db="EMBL/GenBank/DDBJ databases">
        <authorList>
            <person name="de Groot N.N."/>
        </authorList>
    </citation>
    <scope>NUCLEOTIDE SEQUENCE</scope>
</reference>
<dbReference type="CDD" id="cd13539">
    <property type="entry name" value="PBP2_AvModA"/>
    <property type="match status" value="1"/>
</dbReference>
<dbReference type="Pfam" id="PF13531">
    <property type="entry name" value="SBP_bac_11"/>
    <property type="match status" value="1"/>
</dbReference>
<keyword evidence="2" id="KW-0732">Signal</keyword>